<organism evidence="2 3">
    <name type="scientific">Neurospora intermedia</name>
    <dbReference type="NCBI Taxonomy" id="5142"/>
    <lineage>
        <taxon>Eukaryota</taxon>
        <taxon>Fungi</taxon>
        <taxon>Dikarya</taxon>
        <taxon>Ascomycota</taxon>
        <taxon>Pezizomycotina</taxon>
        <taxon>Sordariomycetes</taxon>
        <taxon>Sordariomycetidae</taxon>
        <taxon>Sordariales</taxon>
        <taxon>Sordariaceae</taxon>
        <taxon>Neurospora</taxon>
    </lineage>
</organism>
<evidence type="ECO:0000313" key="2">
    <source>
        <dbReference type="EMBL" id="KAL0466368.1"/>
    </source>
</evidence>
<evidence type="ECO:0000313" key="3">
    <source>
        <dbReference type="Proteomes" id="UP001451303"/>
    </source>
</evidence>
<gene>
    <name evidence="2" type="ORF">QR685DRAFT_536300</name>
</gene>
<proteinExistence type="predicted"/>
<name>A0ABR3D3F9_NEUIN</name>
<feature type="compositionally biased region" description="Basic residues" evidence="1">
    <location>
        <begin position="21"/>
        <end position="30"/>
    </location>
</feature>
<dbReference type="EMBL" id="JAVLET010000013">
    <property type="protein sequence ID" value="KAL0466368.1"/>
    <property type="molecule type" value="Genomic_DNA"/>
</dbReference>
<reference evidence="2 3" key="1">
    <citation type="submission" date="2023-09" db="EMBL/GenBank/DDBJ databases">
        <title>Multi-omics analysis of a traditional fermented food reveals byproduct-associated fungal strains for waste-to-food upcycling.</title>
        <authorList>
            <consortium name="Lawrence Berkeley National Laboratory"/>
            <person name="Rekdal V.M."/>
            <person name="Villalobos-Escobedo J.M."/>
            <person name="Rodriguez-Valeron N."/>
            <person name="Garcia M.O."/>
            <person name="Vasquez D.P."/>
            <person name="Damayanti I."/>
            <person name="Sorensen P.M."/>
            <person name="Baidoo E.E."/>
            <person name="De Carvalho A.C."/>
            <person name="Riley R."/>
            <person name="Lipzen A."/>
            <person name="He G."/>
            <person name="Yan M."/>
            <person name="Haridas S."/>
            <person name="Daum C."/>
            <person name="Yoshinaga Y."/>
            <person name="Ng V."/>
            <person name="Grigoriev I.V."/>
            <person name="Munk R."/>
            <person name="Nuraida L."/>
            <person name="Wijaya C.H."/>
            <person name="Morales P.-C."/>
            <person name="Keasling J.D."/>
        </authorList>
    </citation>
    <scope>NUCLEOTIDE SEQUENCE [LARGE SCALE GENOMIC DNA]</scope>
    <source>
        <strain evidence="2 3">FGSC 2613</strain>
    </source>
</reference>
<feature type="compositionally biased region" description="Basic and acidic residues" evidence="1">
    <location>
        <begin position="31"/>
        <end position="50"/>
    </location>
</feature>
<comment type="caution">
    <text evidence="2">The sequence shown here is derived from an EMBL/GenBank/DDBJ whole genome shotgun (WGS) entry which is preliminary data.</text>
</comment>
<keyword evidence="3" id="KW-1185">Reference proteome</keyword>
<evidence type="ECO:0000256" key="1">
    <source>
        <dbReference type="SAM" id="MobiDB-lite"/>
    </source>
</evidence>
<accession>A0ABR3D3F9</accession>
<feature type="compositionally biased region" description="Basic residues" evidence="1">
    <location>
        <begin position="51"/>
        <end position="61"/>
    </location>
</feature>
<feature type="region of interest" description="Disordered" evidence="1">
    <location>
        <begin position="1"/>
        <end position="63"/>
    </location>
</feature>
<dbReference type="Proteomes" id="UP001451303">
    <property type="component" value="Unassembled WGS sequence"/>
</dbReference>
<protein>
    <submittedName>
        <fullName evidence="2">Uncharacterized protein</fullName>
    </submittedName>
</protein>
<sequence length="149" mass="16662">MPLQRLLPVTAPNSSVPVSKKTTHTRRIKYKEKSEREARDSTPKPKDNRGNRGKKRNKCGRISKASTSTKITFAALLHATNKRSLVKKEKYLVPRGAGIFGSHLLTFFNIGRGAERSPCLVEKGGCDDGQALKLQLQCEWPEMNAVFVR</sequence>